<dbReference type="AlphaFoldDB" id="A0A266Q494"/>
<dbReference type="Proteomes" id="UP000216101">
    <property type="component" value="Unassembled WGS sequence"/>
</dbReference>
<accession>A0A266Q494</accession>
<sequence length="178" mass="20428">MDNELFLQITDTSLKIGLGALIAAVTAWVVLRKANHQPMTSQRDNRRLQILEEVSTQVGTVTHIFAKYSSLVVESIQFGERWPQTRRAELEAVNTELVDEFKKLAEAEAKLLMLGEKNLERSLRLYGAKIAVYRKQVYVGRKDISLEQITALKNTIVQVREQFYDMLSRKYDRLLANA</sequence>
<comment type="caution">
    <text evidence="1">The sequence shown here is derived from an EMBL/GenBank/DDBJ whole genome shotgun (WGS) entry which is preliminary data.</text>
</comment>
<gene>
    <name evidence="1" type="ORF">CBP51_14675</name>
</gene>
<dbReference type="RefSeq" id="WP_078042295.1">
    <property type="nucleotide sequence ID" value="NZ_NHNI01000002.1"/>
</dbReference>
<evidence type="ECO:0000313" key="2">
    <source>
        <dbReference type="Proteomes" id="UP000216101"/>
    </source>
</evidence>
<proteinExistence type="predicted"/>
<name>A0A266Q494_9GAMM</name>
<keyword evidence="2" id="KW-1185">Reference proteome</keyword>
<protein>
    <submittedName>
        <fullName evidence="1">Energy transducer TonB</fullName>
    </submittedName>
</protein>
<dbReference type="EMBL" id="NHNI01000002">
    <property type="protein sequence ID" value="OZY84446.1"/>
    <property type="molecule type" value="Genomic_DNA"/>
</dbReference>
<evidence type="ECO:0000313" key="1">
    <source>
        <dbReference type="EMBL" id="OZY84446.1"/>
    </source>
</evidence>
<dbReference type="STRING" id="1209072.GCA_000766945_02156"/>
<organism evidence="1 2">
    <name type="scientific">Cellvibrio mixtus</name>
    <dbReference type="NCBI Taxonomy" id="39650"/>
    <lineage>
        <taxon>Bacteria</taxon>
        <taxon>Pseudomonadati</taxon>
        <taxon>Pseudomonadota</taxon>
        <taxon>Gammaproteobacteria</taxon>
        <taxon>Cellvibrionales</taxon>
        <taxon>Cellvibrionaceae</taxon>
        <taxon>Cellvibrio</taxon>
    </lineage>
</organism>
<reference evidence="2" key="1">
    <citation type="submission" date="2017-05" db="EMBL/GenBank/DDBJ databases">
        <authorList>
            <person name="Barney B.M."/>
        </authorList>
    </citation>
    <scope>NUCLEOTIDE SEQUENCE [LARGE SCALE GENOMIC DNA]</scope>
    <source>
        <strain evidence="2">PSBB022</strain>
    </source>
</reference>